<reference evidence="2 3" key="1">
    <citation type="submission" date="2021-12" db="EMBL/GenBank/DDBJ databases">
        <title>Discovery of the Pendulisporaceae a myxobacterial family with distinct sporulation behavior and unique specialized metabolism.</title>
        <authorList>
            <person name="Garcia R."/>
            <person name="Popoff A."/>
            <person name="Bader C.D."/>
            <person name="Loehr J."/>
            <person name="Walesch S."/>
            <person name="Walt C."/>
            <person name="Boldt J."/>
            <person name="Bunk B."/>
            <person name="Haeckl F.J.F.P.J."/>
            <person name="Gunesch A.P."/>
            <person name="Birkelbach J."/>
            <person name="Nuebel U."/>
            <person name="Pietschmann T."/>
            <person name="Bach T."/>
            <person name="Mueller R."/>
        </authorList>
    </citation>
    <scope>NUCLEOTIDE SEQUENCE [LARGE SCALE GENOMIC DNA]</scope>
    <source>
        <strain evidence="2 3">MSr11954</strain>
    </source>
</reference>
<dbReference type="Proteomes" id="UP001370348">
    <property type="component" value="Chromosome"/>
</dbReference>
<organism evidence="2 3">
    <name type="scientific">Pendulispora albinea</name>
    <dbReference type="NCBI Taxonomy" id="2741071"/>
    <lineage>
        <taxon>Bacteria</taxon>
        <taxon>Pseudomonadati</taxon>
        <taxon>Myxococcota</taxon>
        <taxon>Myxococcia</taxon>
        <taxon>Myxococcales</taxon>
        <taxon>Sorangiineae</taxon>
        <taxon>Pendulisporaceae</taxon>
        <taxon>Pendulispora</taxon>
    </lineage>
</organism>
<keyword evidence="3" id="KW-1185">Reference proteome</keyword>
<proteinExistence type="predicted"/>
<feature type="region of interest" description="Disordered" evidence="1">
    <location>
        <begin position="63"/>
        <end position="161"/>
    </location>
</feature>
<sequence>MSESREPKVASSSSWAERLRFLALGIIIGASTVVLVTERDVSSSAANLVQKAMPDTTGMSAPAAILSTILPPSPPPPSGAGSAEPPRIPVIDAERLPKAENAPAASAKHAKAKKKGEGDDDRKGAPAGPSPIDESSQLGPTIEQLLQGMQGGGLGKVFDDK</sequence>
<protein>
    <submittedName>
        <fullName evidence="2">Uncharacterized protein</fullName>
    </submittedName>
</protein>
<dbReference type="EMBL" id="CP089984">
    <property type="protein sequence ID" value="WXB14434.1"/>
    <property type="molecule type" value="Genomic_DNA"/>
</dbReference>
<dbReference type="RefSeq" id="WP_394824054.1">
    <property type="nucleotide sequence ID" value="NZ_CP089984.1"/>
</dbReference>
<accession>A0ABZ2LU46</accession>
<name>A0ABZ2LU46_9BACT</name>
<feature type="compositionally biased region" description="Basic and acidic residues" evidence="1">
    <location>
        <begin position="115"/>
        <end position="124"/>
    </location>
</feature>
<gene>
    <name evidence="2" type="ORF">LZC94_42245</name>
</gene>
<evidence type="ECO:0000313" key="3">
    <source>
        <dbReference type="Proteomes" id="UP001370348"/>
    </source>
</evidence>
<evidence type="ECO:0000313" key="2">
    <source>
        <dbReference type="EMBL" id="WXB14434.1"/>
    </source>
</evidence>
<evidence type="ECO:0000256" key="1">
    <source>
        <dbReference type="SAM" id="MobiDB-lite"/>
    </source>
</evidence>